<proteinExistence type="predicted"/>
<protein>
    <submittedName>
        <fullName evidence="1">Uncharacterized protein</fullName>
    </submittedName>
</protein>
<reference evidence="1" key="1">
    <citation type="submission" date="2014-11" db="EMBL/GenBank/DDBJ databases">
        <authorList>
            <person name="Amaro Gonzalez C."/>
        </authorList>
    </citation>
    <scope>NUCLEOTIDE SEQUENCE</scope>
</reference>
<sequence length="44" mass="5093">MYLIRGKVKMPAVPCWKMLCKQSQAWLAALSVSLLCRYRPYDCA</sequence>
<reference evidence="1" key="2">
    <citation type="journal article" date="2015" name="Fish Shellfish Immunol.">
        <title>Early steps in the European eel (Anguilla anguilla)-Vibrio vulnificus interaction in the gills: Role of the RtxA13 toxin.</title>
        <authorList>
            <person name="Callol A."/>
            <person name="Pajuelo D."/>
            <person name="Ebbesson L."/>
            <person name="Teles M."/>
            <person name="MacKenzie S."/>
            <person name="Amaro C."/>
        </authorList>
    </citation>
    <scope>NUCLEOTIDE SEQUENCE</scope>
</reference>
<accession>A0A0E9PTQ0</accession>
<name>A0A0E9PTQ0_ANGAN</name>
<dbReference type="EMBL" id="GBXM01101117">
    <property type="protein sequence ID" value="JAH07460.1"/>
    <property type="molecule type" value="Transcribed_RNA"/>
</dbReference>
<organism evidence="1">
    <name type="scientific">Anguilla anguilla</name>
    <name type="common">European freshwater eel</name>
    <name type="synonym">Muraena anguilla</name>
    <dbReference type="NCBI Taxonomy" id="7936"/>
    <lineage>
        <taxon>Eukaryota</taxon>
        <taxon>Metazoa</taxon>
        <taxon>Chordata</taxon>
        <taxon>Craniata</taxon>
        <taxon>Vertebrata</taxon>
        <taxon>Euteleostomi</taxon>
        <taxon>Actinopterygii</taxon>
        <taxon>Neopterygii</taxon>
        <taxon>Teleostei</taxon>
        <taxon>Anguilliformes</taxon>
        <taxon>Anguillidae</taxon>
        <taxon>Anguilla</taxon>
    </lineage>
</organism>
<dbReference type="AlphaFoldDB" id="A0A0E9PTQ0"/>
<evidence type="ECO:0000313" key="1">
    <source>
        <dbReference type="EMBL" id="JAH07460.1"/>
    </source>
</evidence>